<sequence>MSNHTALGLRDANNKVSIRPVDGLVNIRFCDLGADINLNNSIRTTDGPSQINQFDTQVWPFVILQGIPFAASRCAVQFVKPHMLPTGDRGACMHCQGNVRYSEVGDSGFGICSQLRDDIPVQIALKRERAPCIKDPAFVKGRCIHEHLVEPIGCRDRVYVAEESGILKGLVANSDEFGRRINFGQRDQQ</sequence>
<keyword evidence="2" id="KW-1185">Reference proteome</keyword>
<evidence type="ECO:0000313" key="2">
    <source>
        <dbReference type="Proteomes" id="UP000494365"/>
    </source>
</evidence>
<dbReference type="Proteomes" id="UP000494365">
    <property type="component" value="Unassembled WGS sequence"/>
</dbReference>
<gene>
    <name evidence="1" type="ORF">LMG28614_04122</name>
</gene>
<dbReference type="AlphaFoldDB" id="A0A6S7BC36"/>
<name>A0A6S7BC36_9BURK</name>
<organism evidence="1 2">
    <name type="scientific">Paraburkholderia ultramafica</name>
    <dbReference type="NCBI Taxonomy" id="1544867"/>
    <lineage>
        <taxon>Bacteria</taxon>
        <taxon>Pseudomonadati</taxon>
        <taxon>Pseudomonadota</taxon>
        <taxon>Betaproteobacteria</taxon>
        <taxon>Burkholderiales</taxon>
        <taxon>Burkholderiaceae</taxon>
        <taxon>Paraburkholderia</taxon>
    </lineage>
</organism>
<evidence type="ECO:0000313" key="1">
    <source>
        <dbReference type="EMBL" id="CAB3795210.1"/>
    </source>
</evidence>
<reference evidence="1 2" key="1">
    <citation type="submission" date="2020-04" db="EMBL/GenBank/DDBJ databases">
        <authorList>
            <person name="De Canck E."/>
        </authorList>
    </citation>
    <scope>NUCLEOTIDE SEQUENCE [LARGE SCALE GENOMIC DNA]</scope>
    <source>
        <strain evidence="1 2">LMG 28614</strain>
    </source>
</reference>
<dbReference type="EMBL" id="CADIKK010000019">
    <property type="protein sequence ID" value="CAB3795210.1"/>
    <property type="molecule type" value="Genomic_DNA"/>
</dbReference>
<protein>
    <submittedName>
        <fullName evidence="1">Uncharacterized protein</fullName>
    </submittedName>
</protein>
<proteinExistence type="predicted"/>
<accession>A0A6S7BC36</accession>